<name>A0A6J6FLV8_9ZZZZ</name>
<dbReference type="AlphaFoldDB" id="A0A6J6FLV8"/>
<feature type="transmembrane region" description="Helical" evidence="1">
    <location>
        <begin position="239"/>
        <end position="258"/>
    </location>
</feature>
<dbReference type="Pfam" id="PF12679">
    <property type="entry name" value="ABC2_membrane_2"/>
    <property type="match status" value="1"/>
</dbReference>
<gene>
    <name evidence="2" type="ORF">UFOPK1795_00537</name>
</gene>
<proteinExistence type="predicted"/>
<sequence length="265" mass="29041">MNVTLFKKMYRDHWKSLLSWGLVIIFMVTVQLSVYPSIVKSGNAAKQFIDAYPEAFKKMFRMEDYTSGAGFLSTELFSLMLPLVMIGVGVIWSTSATAEEEETGTADLLFTLPISRLTILISKMAATFTALVLLAATTFLNVLLLEGHFGLTVSTLNLAYACLTHIFLGSFFSGIGFFLGALTGRKGLSLGISSGLAIICFLFFSLAPIVNDFEFTNSINPFQWTLSKNVLSDGLDIPGLVKLVISSIVLYIAAAVLLERRQIRS</sequence>
<dbReference type="GO" id="GO:0140359">
    <property type="term" value="F:ABC-type transporter activity"/>
    <property type="evidence" value="ECO:0007669"/>
    <property type="project" value="InterPro"/>
</dbReference>
<keyword evidence="1" id="KW-0812">Transmembrane</keyword>
<feature type="transmembrane region" description="Helical" evidence="1">
    <location>
        <begin position="17"/>
        <end position="38"/>
    </location>
</feature>
<feature type="transmembrane region" description="Helical" evidence="1">
    <location>
        <begin position="69"/>
        <end position="92"/>
    </location>
</feature>
<dbReference type="EMBL" id="CAEZUG010000022">
    <property type="protein sequence ID" value="CAB4590016.1"/>
    <property type="molecule type" value="Genomic_DNA"/>
</dbReference>
<accession>A0A6J6FLV8</accession>
<protein>
    <submittedName>
        <fullName evidence="2">Unannotated protein</fullName>
    </submittedName>
</protein>
<keyword evidence="1" id="KW-1133">Transmembrane helix</keyword>
<dbReference type="GO" id="GO:0005886">
    <property type="term" value="C:plasma membrane"/>
    <property type="evidence" value="ECO:0007669"/>
    <property type="project" value="UniProtKB-SubCell"/>
</dbReference>
<feature type="transmembrane region" description="Helical" evidence="1">
    <location>
        <begin position="125"/>
        <end position="145"/>
    </location>
</feature>
<dbReference type="PANTHER" id="PTHR37305">
    <property type="entry name" value="INTEGRAL MEMBRANE PROTEIN-RELATED"/>
    <property type="match status" value="1"/>
</dbReference>
<evidence type="ECO:0000256" key="1">
    <source>
        <dbReference type="SAM" id="Phobius"/>
    </source>
</evidence>
<evidence type="ECO:0000313" key="2">
    <source>
        <dbReference type="EMBL" id="CAB4590016.1"/>
    </source>
</evidence>
<reference evidence="2" key="1">
    <citation type="submission" date="2020-05" db="EMBL/GenBank/DDBJ databases">
        <authorList>
            <person name="Chiriac C."/>
            <person name="Salcher M."/>
            <person name="Ghai R."/>
            <person name="Kavagutti S V."/>
        </authorList>
    </citation>
    <scope>NUCLEOTIDE SEQUENCE</scope>
</reference>
<feature type="transmembrane region" description="Helical" evidence="1">
    <location>
        <begin position="157"/>
        <end position="181"/>
    </location>
</feature>
<dbReference type="PANTHER" id="PTHR37305:SF1">
    <property type="entry name" value="MEMBRANE PROTEIN"/>
    <property type="match status" value="1"/>
</dbReference>
<organism evidence="2">
    <name type="scientific">freshwater metagenome</name>
    <dbReference type="NCBI Taxonomy" id="449393"/>
    <lineage>
        <taxon>unclassified sequences</taxon>
        <taxon>metagenomes</taxon>
        <taxon>ecological metagenomes</taxon>
    </lineage>
</organism>
<feature type="transmembrane region" description="Helical" evidence="1">
    <location>
        <begin position="188"/>
        <end position="210"/>
    </location>
</feature>
<keyword evidence="1" id="KW-0472">Membrane</keyword>